<organism evidence="5 6">
    <name type="scientific">Alloalcanivorax profundimaris</name>
    <dbReference type="NCBI Taxonomy" id="2735259"/>
    <lineage>
        <taxon>Bacteria</taxon>
        <taxon>Pseudomonadati</taxon>
        <taxon>Pseudomonadota</taxon>
        <taxon>Gammaproteobacteria</taxon>
        <taxon>Oceanospirillales</taxon>
        <taxon>Alcanivoracaceae</taxon>
        <taxon>Alloalcanivorax</taxon>
    </lineage>
</organism>
<dbReference type="PANTHER" id="PTHR33204:SF18">
    <property type="entry name" value="TRANSCRIPTIONAL REGULATORY PROTEIN"/>
    <property type="match status" value="1"/>
</dbReference>
<evidence type="ECO:0000313" key="5">
    <source>
        <dbReference type="EMBL" id="MBF5055774.1"/>
    </source>
</evidence>
<evidence type="ECO:0000313" key="6">
    <source>
        <dbReference type="Proteomes" id="UP000662703"/>
    </source>
</evidence>
<dbReference type="PANTHER" id="PTHR33204">
    <property type="entry name" value="TRANSCRIPTIONAL REGULATOR, MARR FAMILY"/>
    <property type="match status" value="1"/>
</dbReference>
<proteinExistence type="predicted"/>
<dbReference type="Proteomes" id="UP000662703">
    <property type="component" value="Unassembled WGS sequence"/>
</dbReference>
<dbReference type="InterPro" id="IPR002577">
    <property type="entry name" value="HTH_HxlR"/>
</dbReference>
<keyword evidence="6" id="KW-1185">Reference proteome</keyword>
<feature type="domain" description="HTH hxlR-type" evidence="4">
    <location>
        <begin position="21"/>
        <end position="114"/>
    </location>
</feature>
<evidence type="ECO:0000256" key="3">
    <source>
        <dbReference type="ARBA" id="ARBA00023163"/>
    </source>
</evidence>
<dbReference type="Pfam" id="PF01638">
    <property type="entry name" value="HxlR"/>
    <property type="match status" value="1"/>
</dbReference>
<gene>
    <name evidence="5" type="ORF">Y5W_01068</name>
</gene>
<dbReference type="Gene3D" id="3.30.1050.10">
    <property type="entry name" value="SCP2 sterol-binding domain"/>
    <property type="match status" value="1"/>
</dbReference>
<comment type="caution">
    <text evidence="5">The sequence shown here is derived from an EMBL/GenBank/DDBJ whole genome shotgun (WGS) entry which is preliminary data.</text>
</comment>
<keyword evidence="3" id="KW-0804">Transcription</keyword>
<keyword evidence="1" id="KW-0805">Transcription regulation</keyword>
<dbReference type="InterPro" id="IPR036390">
    <property type="entry name" value="WH_DNA-bd_sf"/>
</dbReference>
<dbReference type="InterPro" id="IPR036388">
    <property type="entry name" value="WH-like_DNA-bd_sf"/>
</dbReference>
<dbReference type="InterPro" id="IPR036527">
    <property type="entry name" value="SCP2_sterol-bd_dom_sf"/>
</dbReference>
<dbReference type="PROSITE" id="PS51118">
    <property type="entry name" value="HTH_HXLR"/>
    <property type="match status" value="1"/>
</dbReference>
<keyword evidence="2" id="KW-0238">DNA-binding</keyword>
<dbReference type="SUPFAM" id="SSF55718">
    <property type="entry name" value="SCP-like"/>
    <property type="match status" value="1"/>
</dbReference>
<dbReference type="EMBL" id="ARXX01000011">
    <property type="protein sequence ID" value="MBF5055774.1"/>
    <property type="molecule type" value="Genomic_DNA"/>
</dbReference>
<name>A0ABS0ANQ9_9GAMM</name>
<protein>
    <submittedName>
        <fullName evidence="5">HxlR family transcriptional regulator</fullName>
    </submittedName>
</protein>
<sequence>MTNRKTKPDAQPRRPRYDEGCLAAHALNVIGDRWALLVVRELMFAPKRFQMIRAGLPGITASVLTGRLAQMREAGVLTHDERLGIYTLTDSGRALLPVLEALCRWALTVPGHDPTRFISPSALMISMGVNLIHDDAGGSGARAGFDFGKEAFEMRLDGGVLSTAAVGQPETPFTLAGDGNALAAAVYGPAPLSALADEGRIELRGDGAEAQRFVDLFGLKR</sequence>
<evidence type="ECO:0000256" key="2">
    <source>
        <dbReference type="ARBA" id="ARBA00023125"/>
    </source>
</evidence>
<accession>A0ABS0ANQ9</accession>
<reference evidence="5 6" key="1">
    <citation type="submission" date="2012-09" db="EMBL/GenBank/DDBJ databases">
        <title>Genome Sequence of alkane-degrading Bacterium Alcanivorax sp. 521-1.</title>
        <authorList>
            <person name="Lai Q."/>
            <person name="Shao Z."/>
        </authorList>
    </citation>
    <scope>NUCLEOTIDE SEQUENCE [LARGE SCALE GENOMIC DNA]</scope>
    <source>
        <strain evidence="5 6">521-1</strain>
    </source>
</reference>
<evidence type="ECO:0000256" key="1">
    <source>
        <dbReference type="ARBA" id="ARBA00023015"/>
    </source>
</evidence>
<dbReference type="SUPFAM" id="SSF46785">
    <property type="entry name" value="Winged helix' DNA-binding domain"/>
    <property type="match status" value="1"/>
</dbReference>
<evidence type="ECO:0000259" key="4">
    <source>
        <dbReference type="PROSITE" id="PS51118"/>
    </source>
</evidence>
<dbReference type="RefSeq" id="WP_194864436.1">
    <property type="nucleotide sequence ID" value="NZ_ARXX01000011.1"/>
</dbReference>
<dbReference type="Gene3D" id="1.10.10.10">
    <property type="entry name" value="Winged helix-like DNA-binding domain superfamily/Winged helix DNA-binding domain"/>
    <property type="match status" value="1"/>
</dbReference>